<dbReference type="HOGENOM" id="CLU_029522_2_0_9"/>
<name>A0A096AZU3_FLAPL</name>
<evidence type="ECO:0000256" key="1">
    <source>
        <dbReference type="ARBA" id="ARBA00004328"/>
    </source>
</evidence>
<dbReference type="Proteomes" id="UP000029585">
    <property type="component" value="Unassembled WGS sequence"/>
</dbReference>
<comment type="caution">
    <text evidence="4">The sequence shown here is derived from an EMBL/GenBank/DDBJ whole genome shotgun (WGS) entry which is preliminary data.</text>
</comment>
<protein>
    <submittedName>
        <fullName evidence="4">HK97 family phage major capsid protein</fullName>
    </submittedName>
</protein>
<dbReference type="NCBIfam" id="TIGR01554">
    <property type="entry name" value="major_cap_HK97"/>
    <property type="match status" value="1"/>
</dbReference>
<dbReference type="Pfam" id="PF05065">
    <property type="entry name" value="Phage_capsid"/>
    <property type="match status" value="1"/>
</dbReference>
<reference evidence="4 5" key="1">
    <citation type="submission" date="2011-08" db="EMBL/GenBank/DDBJ databases">
        <title>The Genome Sequence of Clostridium orbiscindens 1_3_50AFAA.</title>
        <authorList>
            <consortium name="The Broad Institute Genome Sequencing Platform"/>
            <person name="Earl A."/>
            <person name="Ward D."/>
            <person name="Feldgarden M."/>
            <person name="Gevers D."/>
            <person name="Daigneault M."/>
            <person name="Strauss J."/>
            <person name="Allen-Vercoe E."/>
            <person name="Young S.K."/>
            <person name="Zeng Q."/>
            <person name="Gargeya S."/>
            <person name="Fitzgerald M."/>
            <person name="Haas B."/>
            <person name="Abouelleil A."/>
            <person name="Alvarado L."/>
            <person name="Arachchi H.M."/>
            <person name="Berlin A."/>
            <person name="Brown A."/>
            <person name="Chapman S.B."/>
            <person name="Chen Z."/>
            <person name="Dunbar C."/>
            <person name="Freedman E."/>
            <person name="Gearin G."/>
            <person name="Gellesch M."/>
            <person name="Goldberg J."/>
            <person name="Griggs A."/>
            <person name="Gujja S."/>
            <person name="Heiman D."/>
            <person name="Howarth C."/>
            <person name="Larson L."/>
            <person name="Lui A."/>
            <person name="MacDonald P.J.P."/>
            <person name="Montmayeur A."/>
            <person name="Murphy C."/>
            <person name="Neiman D."/>
            <person name="Pearson M."/>
            <person name="Priest M."/>
            <person name="Roberts A."/>
            <person name="Saif S."/>
            <person name="Shea T."/>
            <person name="Shenoy N."/>
            <person name="Sisk P."/>
            <person name="Stolte C."/>
            <person name="Sykes S."/>
            <person name="Wortman J."/>
            <person name="Nusbaum C."/>
            <person name="Birren B."/>
        </authorList>
    </citation>
    <scope>NUCLEOTIDE SEQUENCE [LARGE SCALE GENOMIC DNA]</scope>
    <source>
        <strain evidence="4 5">1_3_50AFAA</strain>
    </source>
</reference>
<gene>
    <name evidence="4" type="ORF">HMPREF9460_04071</name>
</gene>
<dbReference type="InterPro" id="IPR054612">
    <property type="entry name" value="Phage_capsid-like_C"/>
</dbReference>
<evidence type="ECO:0000313" key="5">
    <source>
        <dbReference type="Proteomes" id="UP000029585"/>
    </source>
</evidence>
<feature type="domain" description="Phage capsid-like C-terminal" evidence="3">
    <location>
        <begin position="122"/>
        <end position="368"/>
    </location>
</feature>
<proteinExistence type="predicted"/>
<keyword evidence="5" id="KW-1185">Reference proteome</keyword>
<evidence type="ECO:0000313" key="4">
    <source>
        <dbReference type="EMBL" id="KGF52315.1"/>
    </source>
</evidence>
<evidence type="ECO:0000256" key="2">
    <source>
        <dbReference type="SAM" id="MobiDB-lite"/>
    </source>
</evidence>
<organism evidence="4 5">
    <name type="scientific">Flavonifractor plautii 1_3_50AFAA</name>
    <dbReference type="NCBI Taxonomy" id="742738"/>
    <lineage>
        <taxon>Bacteria</taxon>
        <taxon>Bacillati</taxon>
        <taxon>Bacillota</taxon>
        <taxon>Clostridia</taxon>
        <taxon>Eubacteriales</taxon>
        <taxon>Oscillospiraceae</taxon>
        <taxon>Flavonifractor</taxon>
    </lineage>
</organism>
<dbReference type="InterPro" id="IPR024455">
    <property type="entry name" value="Phage_capsid"/>
</dbReference>
<dbReference type="SUPFAM" id="SSF56563">
    <property type="entry name" value="Major capsid protein gp5"/>
    <property type="match status" value="1"/>
</dbReference>
<evidence type="ECO:0000259" key="3">
    <source>
        <dbReference type="Pfam" id="PF05065"/>
    </source>
</evidence>
<comment type="subcellular location">
    <subcellularLocation>
        <location evidence="1">Virion</location>
    </subcellularLocation>
</comment>
<sequence>MNKKMKAIQKAMQDKFAQARKAQDEGRSEDAAKLMDECDALQKDFELEKRLYERERAMVPDEPEGDDPGDPGTRKEISGFAIIAKLLRRQPLSDEERAAITPEPGLQKALVTGTNAANGEANLMPEDVDTKIRELRRSYISAKDLVTVIPTTSLSGSFDFESGAVTGLKDFDDGNDIPDGTDPTFKAVKFAIALKGMIIPVSNILTAVETAGLIAYLNNWFVKNAIYSENKDIFATLKASKSAKELASLDALGESLNLDLDPACLVGGVVVTNQTGWNVMDKAKDANGRPMLQPDPANATRKLFKNLPVHVFSDAQLPNESTKAPIFYGDLKAGCYFVEFAYQFFDASAHAGFVKNRTLMRVIEGYDVIQADVDAYCYGLLDPAAANAPTVDVSVKGTVTTKAEAAG</sequence>
<feature type="region of interest" description="Disordered" evidence="2">
    <location>
        <begin position="53"/>
        <end position="75"/>
    </location>
</feature>
<accession>A0A096AZU3</accession>
<dbReference type="PATRIC" id="fig|742738.3.peg.4185"/>
<dbReference type="RefSeq" id="WP_050001811.1">
    <property type="nucleotide sequence ID" value="NZ_KN174169.1"/>
</dbReference>
<dbReference type="eggNOG" id="COG4653">
    <property type="taxonomic scope" value="Bacteria"/>
</dbReference>
<dbReference type="EMBL" id="ADLO01000127">
    <property type="protein sequence ID" value="KGF52315.1"/>
    <property type="molecule type" value="Genomic_DNA"/>
</dbReference>
<dbReference type="AlphaFoldDB" id="A0A096AZU3"/>